<evidence type="ECO:0000313" key="3">
    <source>
        <dbReference type="Proteomes" id="UP000813824"/>
    </source>
</evidence>
<dbReference type="SUPFAM" id="SSF51735">
    <property type="entry name" value="NAD(P)-binding Rossmann-fold domains"/>
    <property type="match status" value="1"/>
</dbReference>
<dbReference type="PANTHER" id="PTHR45458">
    <property type="entry name" value="SHORT-CHAIN DEHYDROGENASE/REDUCTASE SDR"/>
    <property type="match status" value="1"/>
</dbReference>
<gene>
    <name evidence="2" type="ORF">BXZ70DRAFT_107201</name>
</gene>
<dbReference type="Pfam" id="PF00106">
    <property type="entry name" value="adh_short"/>
    <property type="match status" value="1"/>
</dbReference>
<organism evidence="2 3">
    <name type="scientific">Cristinia sonorae</name>
    <dbReference type="NCBI Taxonomy" id="1940300"/>
    <lineage>
        <taxon>Eukaryota</taxon>
        <taxon>Fungi</taxon>
        <taxon>Dikarya</taxon>
        <taxon>Basidiomycota</taxon>
        <taxon>Agaricomycotina</taxon>
        <taxon>Agaricomycetes</taxon>
        <taxon>Agaricomycetidae</taxon>
        <taxon>Agaricales</taxon>
        <taxon>Pleurotineae</taxon>
        <taxon>Stephanosporaceae</taxon>
        <taxon>Cristinia</taxon>
    </lineage>
</organism>
<dbReference type="EMBL" id="JAEVFJ010000013">
    <property type="protein sequence ID" value="KAH8101079.1"/>
    <property type="molecule type" value="Genomic_DNA"/>
</dbReference>
<dbReference type="Gene3D" id="3.40.50.720">
    <property type="entry name" value="NAD(P)-binding Rossmann-like Domain"/>
    <property type="match status" value="1"/>
</dbReference>
<dbReference type="GO" id="GO:0016616">
    <property type="term" value="F:oxidoreductase activity, acting on the CH-OH group of donors, NAD or NADP as acceptor"/>
    <property type="evidence" value="ECO:0007669"/>
    <property type="project" value="TreeGrafter"/>
</dbReference>
<dbReference type="InterPro" id="IPR020904">
    <property type="entry name" value="Sc_DH/Rdtase_CS"/>
</dbReference>
<evidence type="ECO:0000256" key="1">
    <source>
        <dbReference type="ARBA" id="ARBA00022857"/>
    </source>
</evidence>
<protein>
    <submittedName>
        <fullName evidence="2">C-factor</fullName>
    </submittedName>
</protein>
<sequence length="236" mass="25563">MTSTRTWLITGSSRGIGLEFVRQLSASPENVVIATCRTPDTAQDLKAIASNAKGNVHIIPLDTSDSSSITAVEKPVKDIIGNGPLDYILNNAAINPGNDTAFEFALEDFIRTMTTNVAGPAQLTQLLLPYLERSSRPVVMNMSTGLASIGIDAGPKCNVYSASKTALNMLTYKQSKAKPNIIFYVVDPGWVKTEMGGDGAYLEPEFTVSNQLKLLHSITLEQSGKFFRYDGSILPW</sequence>
<keyword evidence="3" id="KW-1185">Reference proteome</keyword>
<dbReference type="InterPro" id="IPR002347">
    <property type="entry name" value="SDR_fam"/>
</dbReference>
<proteinExistence type="predicted"/>
<accession>A0A8K0UP84</accession>
<name>A0A8K0UP84_9AGAR</name>
<dbReference type="AlphaFoldDB" id="A0A8K0UP84"/>
<dbReference type="Proteomes" id="UP000813824">
    <property type="component" value="Unassembled WGS sequence"/>
</dbReference>
<evidence type="ECO:0000313" key="2">
    <source>
        <dbReference type="EMBL" id="KAH8101079.1"/>
    </source>
</evidence>
<comment type="caution">
    <text evidence="2">The sequence shown here is derived from an EMBL/GenBank/DDBJ whole genome shotgun (WGS) entry which is preliminary data.</text>
</comment>
<dbReference type="OrthoDB" id="9876299at2759"/>
<dbReference type="PRINTS" id="PR00081">
    <property type="entry name" value="GDHRDH"/>
</dbReference>
<dbReference type="PROSITE" id="PS00061">
    <property type="entry name" value="ADH_SHORT"/>
    <property type="match status" value="1"/>
</dbReference>
<reference evidence="2" key="1">
    <citation type="journal article" date="2021" name="New Phytol.">
        <title>Evolutionary innovations through gain and loss of genes in the ectomycorrhizal Boletales.</title>
        <authorList>
            <person name="Wu G."/>
            <person name="Miyauchi S."/>
            <person name="Morin E."/>
            <person name="Kuo A."/>
            <person name="Drula E."/>
            <person name="Varga T."/>
            <person name="Kohler A."/>
            <person name="Feng B."/>
            <person name="Cao Y."/>
            <person name="Lipzen A."/>
            <person name="Daum C."/>
            <person name="Hundley H."/>
            <person name="Pangilinan J."/>
            <person name="Johnson J."/>
            <person name="Barry K."/>
            <person name="LaButti K."/>
            <person name="Ng V."/>
            <person name="Ahrendt S."/>
            <person name="Min B."/>
            <person name="Choi I.G."/>
            <person name="Park H."/>
            <person name="Plett J.M."/>
            <person name="Magnuson J."/>
            <person name="Spatafora J.W."/>
            <person name="Nagy L.G."/>
            <person name="Henrissat B."/>
            <person name="Grigoriev I.V."/>
            <person name="Yang Z.L."/>
            <person name="Xu J."/>
            <person name="Martin F.M."/>
        </authorList>
    </citation>
    <scope>NUCLEOTIDE SEQUENCE</scope>
    <source>
        <strain evidence="2">KKN 215</strain>
    </source>
</reference>
<dbReference type="InterPro" id="IPR052184">
    <property type="entry name" value="SDR_enzymes"/>
</dbReference>
<dbReference type="InterPro" id="IPR036291">
    <property type="entry name" value="NAD(P)-bd_dom_sf"/>
</dbReference>
<dbReference type="PANTHER" id="PTHR45458:SF1">
    <property type="entry name" value="SHORT CHAIN DEHYDROGENASE"/>
    <property type="match status" value="1"/>
</dbReference>
<dbReference type="CDD" id="cd05325">
    <property type="entry name" value="carb_red_sniffer_like_SDR_c"/>
    <property type="match status" value="1"/>
</dbReference>
<keyword evidence="1" id="KW-0521">NADP</keyword>